<dbReference type="AlphaFoldDB" id="A0A128A4V1"/>
<dbReference type="Gene3D" id="2.20.28.160">
    <property type="match status" value="1"/>
</dbReference>
<keyword evidence="2" id="KW-1185">Reference proteome</keyword>
<dbReference type="KEGG" id="ndv:NDEV_1622"/>
<protein>
    <submittedName>
        <fullName evidence="1">Alpha-aminoadipate/glutamate carrier protein LysW</fullName>
    </submittedName>
</protein>
<organism evidence="1 2">
    <name type="scientific">Nitrosotalea devaniterrae</name>
    <dbReference type="NCBI Taxonomy" id="1078905"/>
    <lineage>
        <taxon>Archaea</taxon>
        <taxon>Nitrososphaerota</taxon>
        <taxon>Nitrososphaeria</taxon>
        <taxon>Nitrosotaleales</taxon>
        <taxon>Nitrosotaleaceae</taxon>
        <taxon>Nitrosotalea</taxon>
    </lineage>
</organism>
<reference evidence="2" key="1">
    <citation type="submission" date="2015-10" db="EMBL/GenBank/DDBJ databases">
        <authorList>
            <person name="Lehtovirta-Morley L.E."/>
            <person name="Vieille C."/>
        </authorList>
    </citation>
    <scope>NUCLEOTIDE SEQUENCE [LARGE SCALE GENOMIC DNA]</scope>
</reference>
<proteinExistence type="predicted"/>
<dbReference type="EMBL" id="LN890280">
    <property type="protein sequence ID" value="CUR52384.1"/>
    <property type="molecule type" value="Genomic_DNA"/>
</dbReference>
<sequence length="60" mass="6415">MNDQRMNCPECDATIKIPDDASVGEIVSCPDCGADFEIASKNGAACELKHAEKVGEDWGE</sequence>
<name>A0A128A4V1_9ARCH</name>
<dbReference type="PANTHER" id="PTHR40393:SF2">
    <property type="entry name" value="ALPHA-AMINOADIPATE_GLUTAMATE CARRIER PROTEIN LYSW"/>
    <property type="match status" value="1"/>
</dbReference>
<evidence type="ECO:0000313" key="1">
    <source>
        <dbReference type="EMBL" id="CUR52384.1"/>
    </source>
</evidence>
<dbReference type="Pfam" id="PF21344">
    <property type="entry name" value="Zn_ribbon_LysW"/>
    <property type="match status" value="1"/>
</dbReference>
<dbReference type="PANTHER" id="PTHR40393">
    <property type="entry name" value="LYSINE BIOSYNTHESIS PROTEIN-RELATED-RELATED"/>
    <property type="match status" value="1"/>
</dbReference>
<evidence type="ECO:0000313" key="2">
    <source>
        <dbReference type="Proteomes" id="UP000196239"/>
    </source>
</evidence>
<dbReference type="Proteomes" id="UP000196239">
    <property type="component" value="Chromosome 1"/>
</dbReference>
<dbReference type="NCBIfam" id="NF041070">
    <property type="entry name" value="carrier_LysW_Arch"/>
    <property type="match status" value="1"/>
</dbReference>
<dbReference type="CDD" id="cd13946">
    <property type="entry name" value="LysW"/>
    <property type="match status" value="1"/>
</dbReference>
<gene>
    <name evidence="1" type="primary">lysW</name>
    <name evidence="1" type="ORF">NDEV_1622</name>
</gene>
<accession>A0A128A4V1</accession>
<dbReference type="InterPro" id="IPR005906">
    <property type="entry name" value="LysW"/>
</dbReference>